<evidence type="ECO:0000313" key="3">
    <source>
        <dbReference type="Proteomes" id="UP000235672"/>
    </source>
</evidence>
<evidence type="ECO:0000259" key="1">
    <source>
        <dbReference type="PROSITE" id="PS51819"/>
    </source>
</evidence>
<dbReference type="PANTHER" id="PTHR35006">
    <property type="entry name" value="GLYOXALASE FAMILY PROTEIN (AFU_ORTHOLOGUE AFUA_5G14830)"/>
    <property type="match status" value="1"/>
</dbReference>
<dbReference type="CDD" id="cd07262">
    <property type="entry name" value="VOC_like"/>
    <property type="match status" value="1"/>
</dbReference>
<gene>
    <name evidence="2" type="ORF">NA56DRAFT_643669</name>
</gene>
<dbReference type="PROSITE" id="PS51819">
    <property type="entry name" value="VOC"/>
    <property type="match status" value="1"/>
</dbReference>
<name>A0A2J6QBE3_9HELO</name>
<organism evidence="2 3">
    <name type="scientific">Hyaloscypha hepaticicola</name>
    <dbReference type="NCBI Taxonomy" id="2082293"/>
    <lineage>
        <taxon>Eukaryota</taxon>
        <taxon>Fungi</taxon>
        <taxon>Dikarya</taxon>
        <taxon>Ascomycota</taxon>
        <taxon>Pezizomycotina</taxon>
        <taxon>Leotiomycetes</taxon>
        <taxon>Helotiales</taxon>
        <taxon>Hyaloscyphaceae</taxon>
        <taxon>Hyaloscypha</taxon>
    </lineage>
</organism>
<accession>A0A2J6QBE3</accession>
<proteinExistence type="predicted"/>
<evidence type="ECO:0000313" key="2">
    <source>
        <dbReference type="EMBL" id="PMD23579.1"/>
    </source>
</evidence>
<dbReference type="InterPro" id="IPR037523">
    <property type="entry name" value="VOC_core"/>
</dbReference>
<dbReference type="InterPro" id="IPR029068">
    <property type="entry name" value="Glyas_Bleomycin-R_OHBP_Dase"/>
</dbReference>
<dbReference type="PANTHER" id="PTHR35006:SF2">
    <property type="entry name" value="GLYOXALASE FAMILY PROTEIN (AFU_ORTHOLOGUE AFUA_5G14830)"/>
    <property type="match status" value="1"/>
</dbReference>
<feature type="domain" description="VOC" evidence="1">
    <location>
        <begin position="2"/>
        <end position="123"/>
    </location>
</feature>
<dbReference type="Pfam" id="PF00903">
    <property type="entry name" value="Glyoxalase"/>
    <property type="match status" value="1"/>
</dbReference>
<dbReference type="InterPro" id="IPR004360">
    <property type="entry name" value="Glyas_Fos-R_dOase_dom"/>
</dbReference>
<sequence length="157" mass="17084">MPLAHISLPVSSLEESTAFYQKLLAPLGYGIYLSLENTVGMGPQYGNPDFWLHLCPKDGKEGASKTHVAFAASSQKQVHAFYEAGLKAGAKDNGKPGERSYTKGYYAAYLLDLEGNNVECLYYQPWWLTAMQYGPSVVVPLAAAGVAWWGGRAGWGM</sequence>
<protein>
    <recommendedName>
        <fullName evidence="1">VOC domain-containing protein</fullName>
    </recommendedName>
</protein>
<dbReference type="OrthoDB" id="10249419at2759"/>
<dbReference type="EMBL" id="KZ613474">
    <property type="protein sequence ID" value="PMD23579.1"/>
    <property type="molecule type" value="Genomic_DNA"/>
</dbReference>
<dbReference type="STRING" id="1745343.A0A2J6QBE3"/>
<dbReference type="Gene3D" id="3.10.180.10">
    <property type="entry name" value="2,3-Dihydroxybiphenyl 1,2-Dioxygenase, domain 1"/>
    <property type="match status" value="1"/>
</dbReference>
<dbReference type="SUPFAM" id="SSF54593">
    <property type="entry name" value="Glyoxalase/Bleomycin resistance protein/Dihydroxybiphenyl dioxygenase"/>
    <property type="match status" value="1"/>
</dbReference>
<keyword evidence="3" id="KW-1185">Reference proteome</keyword>
<dbReference type="Proteomes" id="UP000235672">
    <property type="component" value="Unassembled WGS sequence"/>
</dbReference>
<reference evidence="2 3" key="1">
    <citation type="submission" date="2016-05" db="EMBL/GenBank/DDBJ databases">
        <title>A degradative enzymes factory behind the ericoid mycorrhizal symbiosis.</title>
        <authorList>
            <consortium name="DOE Joint Genome Institute"/>
            <person name="Martino E."/>
            <person name="Morin E."/>
            <person name="Grelet G."/>
            <person name="Kuo A."/>
            <person name="Kohler A."/>
            <person name="Daghino S."/>
            <person name="Barry K."/>
            <person name="Choi C."/>
            <person name="Cichocki N."/>
            <person name="Clum A."/>
            <person name="Copeland A."/>
            <person name="Hainaut M."/>
            <person name="Haridas S."/>
            <person name="Labutti K."/>
            <person name="Lindquist E."/>
            <person name="Lipzen A."/>
            <person name="Khouja H.-R."/>
            <person name="Murat C."/>
            <person name="Ohm R."/>
            <person name="Olson A."/>
            <person name="Spatafora J."/>
            <person name="Veneault-Fourrey C."/>
            <person name="Henrissat B."/>
            <person name="Grigoriev I."/>
            <person name="Martin F."/>
            <person name="Perotto S."/>
        </authorList>
    </citation>
    <scope>NUCLEOTIDE SEQUENCE [LARGE SCALE GENOMIC DNA]</scope>
    <source>
        <strain evidence="2 3">UAMH 7357</strain>
    </source>
</reference>
<dbReference type="AlphaFoldDB" id="A0A2J6QBE3"/>